<dbReference type="OrthoDB" id="4848832at2759"/>
<proteinExistence type="predicted"/>
<protein>
    <submittedName>
        <fullName evidence="3">Uncharacterized protein</fullName>
    </submittedName>
</protein>
<name>A0A166R7J8_9PEZI</name>
<dbReference type="EMBL" id="LFIV01000118">
    <property type="protein sequence ID" value="KZL68866.1"/>
    <property type="molecule type" value="Genomic_DNA"/>
</dbReference>
<gene>
    <name evidence="3" type="ORF">CT0861_01689</name>
</gene>
<comment type="caution">
    <text evidence="3">The sequence shown here is derived from an EMBL/GenBank/DDBJ whole genome shotgun (WGS) entry which is preliminary data.</text>
</comment>
<evidence type="ECO:0000256" key="1">
    <source>
        <dbReference type="SAM" id="Coils"/>
    </source>
</evidence>
<organism evidence="3 4">
    <name type="scientific">Colletotrichum tofieldiae</name>
    <dbReference type="NCBI Taxonomy" id="708197"/>
    <lineage>
        <taxon>Eukaryota</taxon>
        <taxon>Fungi</taxon>
        <taxon>Dikarya</taxon>
        <taxon>Ascomycota</taxon>
        <taxon>Pezizomycotina</taxon>
        <taxon>Sordariomycetes</taxon>
        <taxon>Hypocreomycetidae</taxon>
        <taxon>Glomerellales</taxon>
        <taxon>Glomerellaceae</taxon>
        <taxon>Colletotrichum</taxon>
        <taxon>Colletotrichum spaethianum species complex</taxon>
    </lineage>
</organism>
<evidence type="ECO:0000313" key="3">
    <source>
        <dbReference type="EMBL" id="KZL68866.1"/>
    </source>
</evidence>
<feature type="region of interest" description="Disordered" evidence="2">
    <location>
        <begin position="1"/>
        <end position="60"/>
    </location>
</feature>
<evidence type="ECO:0000256" key="2">
    <source>
        <dbReference type="SAM" id="MobiDB-lite"/>
    </source>
</evidence>
<feature type="compositionally biased region" description="Polar residues" evidence="2">
    <location>
        <begin position="429"/>
        <end position="455"/>
    </location>
</feature>
<keyword evidence="4" id="KW-1185">Reference proteome</keyword>
<evidence type="ECO:0000313" key="4">
    <source>
        <dbReference type="Proteomes" id="UP000076552"/>
    </source>
</evidence>
<feature type="coiled-coil region" evidence="1">
    <location>
        <begin position="203"/>
        <end position="290"/>
    </location>
</feature>
<feature type="region of interest" description="Disordered" evidence="2">
    <location>
        <begin position="420"/>
        <end position="455"/>
    </location>
</feature>
<feature type="coiled-coil region" evidence="1">
    <location>
        <begin position="135"/>
        <end position="169"/>
    </location>
</feature>
<keyword evidence="1" id="KW-0175">Coiled coil</keyword>
<accession>A0A166R7J8</accession>
<dbReference type="Proteomes" id="UP000076552">
    <property type="component" value="Unassembled WGS sequence"/>
</dbReference>
<reference evidence="3 4" key="1">
    <citation type="submission" date="2015-06" db="EMBL/GenBank/DDBJ databases">
        <title>Survival trade-offs in plant roots during colonization by closely related pathogenic and mutualistic fungi.</title>
        <authorList>
            <person name="Hacquard S."/>
            <person name="Kracher B."/>
            <person name="Hiruma K."/>
            <person name="Weinman A."/>
            <person name="Muench P."/>
            <person name="Garrido Oter R."/>
            <person name="Ver Loren van Themaat E."/>
            <person name="Dallerey J.-F."/>
            <person name="Damm U."/>
            <person name="Henrissat B."/>
            <person name="Lespinet O."/>
            <person name="Thon M."/>
            <person name="Kemen E."/>
            <person name="McHardy A.C."/>
            <person name="Schulze-Lefert P."/>
            <person name="O'Connell R.J."/>
        </authorList>
    </citation>
    <scope>NUCLEOTIDE SEQUENCE [LARGE SCALE GENOMIC DNA]</scope>
    <source>
        <strain evidence="3 4">0861</strain>
    </source>
</reference>
<sequence>MKGRQKRKPASQLMGGGLKRKANNVRDPRLDVSTTVAEKTTPELDYGPTPMGEPGQDADSILCKGSVDEQLEDGTDLSEISDTHEMLDVSVEEKSQPATKAELSEALESIQEILDSLPTSGNIEALLNKELSVVRSKHNNLKNEFQEQHKSLRDEVQNTMDTVQKLTEAKHDTMSAGLKETQACVGTLSTSILSLQVESSNSKKTIEGTTKQMQSDMDNLRENILRKMHAQMEALREEISREKNEQITALREEMTRMMEGQMTAFREEMTKQKEDQMEILRGKNALLEREMNVFKASREQDVKVLREHVTAYLERNKTLVEDSNELRVINKVLGQDNEAIRMENEALRKTNEEHTERIKALTDWNSQTSVDFEDIRRAFAANNQAIQRDLGGVRGQVDILTRKLQGFQMAMAQGFQGLGNMFMGKEDPQTSPEGTLESTKPPQAQHWDQQYTQPR</sequence>
<dbReference type="AlphaFoldDB" id="A0A166R7J8"/>